<keyword evidence="4" id="KW-1185">Reference proteome</keyword>
<dbReference type="InterPro" id="IPR018711">
    <property type="entry name" value="NAGPA"/>
</dbReference>
<feature type="signal peptide" evidence="1">
    <location>
        <begin position="1"/>
        <end position="23"/>
    </location>
</feature>
<name>A0A346Y5B9_9ACTN</name>
<feature type="domain" description="Phosphodiester glycosidase" evidence="2">
    <location>
        <begin position="251"/>
        <end position="427"/>
    </location>
</feature>
<reference evidence="3 4" key="1">
    <citation type="submission" date="2018-09" db="EMBL/GenBank/DDBJ databases">
        <title>Complete genome sequence of Euzebya sp. DY32-46 isolated from seawater of Pacific Ocean.</title>
        <authorList>
            <person name="Xu L."/>
            <person name="Wu Y.-H."/>
            <person name="Xu X.-W."/>
        </authorList>
    </citation>
    <scope>NUCLEOTIDE SEQUENCE [LARGE SCALE GENOMIC DNA]</scope>
    <source>
        <strain evidence="3 4">DY32-46</strain>
    </source>
</reference>
<proteinExistence type="predicted"/>
<keyword evidence="1" id="KW-0732">Signal</keyword>
<evidence type="ECO:0000256" key="1">
    <source>
        <dbReference type="SAM" id="SignalP"/>
    </source>
</evidence>
<dbReference type="EMBL" id="CP031165">
    <property type="protein sequence ID" value="AXV09666.1"/>
    <property type="molecule type" value="Genomic_DNA"/>
</dbReference>
<dbReference type="KEGG" id="euz:DVS28_a5009"/>
<evidence type="ECO:0000313" key="3">
    <source>
        <dbReference type="EMBL" id="AXV09666.1"/>
    </source>
</evidence>
<dbReference type="AlphaFoldDB" id="A0A346Y5B9"/>
<sequence length="430" mass="44513">MRIALAVLTAATLAVLTLQPVVADPLPPLQVAEPRAVADGVTYEHYYWADPDEGLPGPTNLPDETHVHVLRVDREAFTGRAETVLAEGRVTDKETVPSIAARTGALAAINGGFFIVNDSFGTPGDLMGVSVIDGELVSEAVGARSALVIRGDDLTDAWTTQVSTTLTITAEDGATRELDGLNRVPGIVRSCGGVGGDVLDGEVTHAPVHDYTCHDDSELTLLRPVFGGTVPPADRRLLLEAGGVVLGPLLGQTVPDGHQVLLGTGDAAEWIDAHAGVGTRVRVTETVTTPDGPLDLDGLDVINGGPLLVRDGVADVTWVEEGFGRIDAANGWVNNANPRAAVAWTPDATLLVTVDGRQALDGSGLDLPSFADLLIALGATDAVNLDGGGSVTMTIGEEVVNSPSDGTNLRTPFTRGTPRPVGDALVLLGE</sequence>
<protein>
    <submittedName>
        <fullName evidence="3">Putative secreted protein</fullName>
    </submittedName>
</protein>
<dbReference type="PANTHER" id="PTHR40446:SF2">
    <property type="entry name" value="N-ACETYLGLUCOSAMINE-1-PHOSPHODIESTER ALPHA-N-ACETYLGLUCOSAMINIDASE"/>
    <property type="match status" value="1"/>
</dbReference>
<organism evidence="3 4">
    <name type="scientific">Euzebya pacifica</name>
    <dbReference type="NCBI Taxonomy" id="1608957"/>
    <lineage>
        <taxon>Bacteria</taxon>
        <taxon>Bacillati</taxon>
        <taxon>Actinomycetota</taxon>
        <taxon>Nitriliruptoria</taxon>
        <taxon>Euzebyales</taxon>
    </lineage>
</organism>
<dbReference type="PANTHER" id="PTHR40446">
    <property type="entry name" value="N-ACETYLGLUCOSAMINE-1-PHOSPHODIESTER ALPHA-N-ACETYLGLUCOSAMINIDASE"/>
    <property type="match status" value="1"/>
</dbReference>
<gene>
    <name evidence="3" type="ORF">DVS28_a5009</name>
</gene>
<dbReference type="RefSeq" id="WP_114593808.1">
    <property type="nucleotide sequence ID" value="NZ_CP031165.1"/>
</dbReference>
<evidence type="ECO:0000313" key="4">
    <source>
        <dbReference type="Proteomes" id="UP000264006"/>
    </source>
</evidence>
<dbReference type="Proteomes" id="UP000264006">
    <property type="component" value="Chromosome"/>
</dbReference>
<feature type="chain" id="PRO_5016988520" evidence="1">
    <location>
        <begin position="24"/>
        <end position="430"/>
    </location>
</feature>
<dbReference type="OrthoDB" id="9809781at2"/>
<accession>A0A346Y5B9</accession>
<evidence type="ECO:0000259" key="2">
    <source>
        <dbReference type="Pfam" id="PF09992"/>
    </source>
</evidence>
<dbReference type="Pfam" id="PF09992">
    <property type="entry name" value="NAGPA"/>
    <property type="match status" value="1"/>
</dbReference>